<name>A0AAD4LWQ4_9AGAM</name>
<dbReference type="AlphaFoldDB" id="A0AAD4LWQ4"/>
<proteinExistence type="predicted"/>
<organism evidence="2 3">
    <name type="scientific">Multifurca ochricompacta</name>
    <dbReference type="NCBI Taxonomy" id="376703"/>
    <lineage>
        <taxon>Eukaryota</taxon>
        <taxon>Fungi</taxon>
        <taxon>Dikarya</taxon>
        <taxon>Basidiomycota</taxon>
        <taxon>Agaricomycotina</taxon>
        <taxon>Agaricomycetes</taxon>
        <taxon>Russulales</taxon>
        <taxon>Russulaceae</taxon>
        <taxon>Multifurca</taxon>
    </lineage>
</organism>
<evidence type="ECO:0000256" key="1">
    <source>
        <dbReference type="SAM" id="SignalP"/>
    </source>
</evidence>
<keyword evidence="1" id="KW-0732">Signal</keyword>
<feature type="signal peptide" evidence="1">
    <location>
        <begin position="1"/>
        <end position="19"/>
    </location>
</feature>
<dbReference type="EMBL" id="WTXG01000116">
    <property type="protein sequence ID" value="KAI0292627.1"/>
    <property type="molecule type" value="Genomic_DNA"/>
</dbReference>
<accession>A0AAD4LWQ4</accession>
<evidence type="ECO:0008006" key="4">
    <source>
        <dbReference type="Google" id="ProtNLM"/>
    </source>
</evidence>
<reference evidence="2" key="1">
    <citation type="journal article" date="2022" name="New Phytol.">
        <title>Evolutionary transition to the ectomycorrhizal habit in the genomes of a hyperdiverse lineage of mushroom-forming fungi.</title>
        <authorList>
            <person name="Looney B."/>
            <person name="Miyauchi S."/>
            <person name="Morin E."/>
            <person name="Drula E."/>
            <person name="Courty P.E."/>
            <person name="Kohler A."/>
            <person name="Kuo A."/>
            <person name="LaButti K."/>
            <person name="Pangilinan J."/>
            <person name="Lipzen A."/>
            <person name="Riley R."/>
            <person name="Andreopoulos W."/>
            <person name="He G."/>
            <person name="Johnson J."/>
            <person name="Nolan M."/>
            <person name="Tritt A."/>
            <person name="Barry K.W."/>
            <person name="Grigoriev I.V."/>
            <person name="Nagy L.G."/>
            <person name="Hibbett D."/>
            <person name="Henrissat B."/>
            <person name="Matheny P.B."/>
            <person name="Labbe J."/>
            <person name="Martin F.M."/>
        </authorList>
    </citation>
    <scope>NUCLEOTIDE SEQUENCE</scope>
    <source>
        <strain evidence="2">BPL690</strain>
    </source>
</reference>
<feature type="chain" id="PRO_5042182230" description="RxLR effector protein" evidence="1">
    <location>
        <begin position="20"/>
        <end position="49"/>
    </location>
</feature>
<sequence length="49" mass="5049">MRTSSIFAILLAIVAAVGATPVKRESGALISGKAHQNVDRANEDSVLVA</sequence>
<gene>
    <name evidence="2" type="ORF">B0F90DRAFT_1822758</name>
</gene>
<evidence type="ECO:0000313" key="3">
    <source>
        <dbReference type="Proteomes" id="UP001203297"/>
    </source>
</evidence>
<dbReference type="Proteomes" id="UP001203297">
    <property type="component" value="Unassembled WGS sequence"/>
</dbReference>
<comment type="caution">
    <text evidence="2">The sequence shown here is derived from an EMBL/GenBank/DDBJ whole genome shotgun (WGS) entry which is preliminary data.</text>
</comment>
<protein>
    <recommendedName>
        <fullName evidence="4">RxLR effector protein</fullName>
    </recommendedName>
</protein>
<evidence type="ECO:0000313" key="2">
    <source>
        <dbReference type="EMBL" id="KAI0292627.1"/>
    </source>
</evidence>
<keyword evidence="3" id="KW-1185">Reference proteome</keyword>